<keyword evidence="4" id="KW-0274">FAD</keyword>
<dbReference type="Gene3D" id="3.40.462.20">
    <property type="match status" value="1"/>
</dbReference>
<dbReference type="InterPro" id="IPR016166">
    <property type="entry name" value="FAD-bd_PCMH"/>
</dbReference>
<dbReference type="Pfam" id="PF01565">
    <property type="entry name" value="FAD_binding_4"/>
    <property type="match status" value="1"/>
</dbReference>
<evidence type="ECO:0000259" key="6">
    <source>
        <dbReference type="PROSITE" id="PS51387"/>
    </source>
</evidence>
<dbReference type="PROSITE" id="PS00862">
    <property type="entry name" value="OX2_COVAL_FAD"/>
    <property type="match status" value="1"/>
</dbReference>
<accession>A0ABU8U9I8</accession>
<feature type="domain" description="FAD-binding PCMH-type" evidence="6">
    <location>
        <begin position="31"/>
        <end position="203"/>
    </location>
</feature>
<evidence type="ECO:0000256" key="4">
    <source>
        <dbReference type="ARBA" id="ARBA00022827"/>
    </source>
</evidence>
<dbReference type="InterPro" id="IPR036318">
    <property type="entry name" value="FAD-bd_PCMH-like_sf"/>
</dbReference>
<comment type="cofactor">
    <cofactor evidence="1">
        <name>FAD</name>
        <dbReference type="ChEBI" id="CHEBI:57692"/>
    </cofactor>
</comment>
<comment type="caution">
    <text evidence="7">The sequence shown here is derived from an EMBL/GenBank/DDBJ whole genome shotgun (WGS) entry which is preliminary data.</text>
</comment>
<dbReference type="PROSITE" id="PS51387">
    <property type="entry name" value="FAD_PCMH"/>
    <property type="match status" value="1"/>
</dbReference>
<keyword evidence="3" id="KW-0285">Flavoprotein</keyword>
<evidence type="ECO:0000313" key="7">
    <source>
        <dbReference type="EMBL" id="MEJ8644552.1"/>
    </source>
</evidence>
<keyword evidence="5" id="KW-0560">Oxidoreductase</keyword>
<evidence type="ECO:0000256" key="2">
    <source>
        <dbReference type="ARBA" id="ARBA00005466"/>
    </source>
</evidence>
<dbReference type="InterPro" id="IPR016169">
    <property type="entry name" value="FAD-bd_PCMH_sub2"/>
</dbReference>
<protein>
    <submittedName>
        <fullName evidence="7">FAD-binding oxidoreductase</fullName>
    </submittedName>
</protein>
<dbReference type="InterPro" id="IPR050416">
    <property type="entry name" value="FAD-linked_Oxidoreductase"/>
</dbReference>
<sequence>MATLSQSFRGRLVLPEDPTYDEDRRIWNGSVDRSPALIAYCTGVADVIEAVRFATGPAAGLPVAVRSGGHSFPGQSLCDGGIVIDLSPMRGIRVDPQARTARAQAGVLLGELDHETQAFGLAVPAGIVTHTGLAGLTLGGGIGWLMRKYGLTIDQLLSVDVVTADGSFVKASEDENPDLFWGVRGGGGNFGIVTEFEFRLNPLGPIVLAGPIVWPMAESARLLRFYREWITDVPDELTTAVVHRKAPTARYIPSRLQGQPVVMVVCCYAGPVEEGQEVLRPLREDSGSAPVLDLCAPKPFTEHQAMFDPSFPHGRWYYFKSCDVDRLTDDVIDRTAEHAARIASPFTAFPIFQLGGAIARVGEDETAFGGRGAGHTFNINGTTEGPEGFDEERTWARGLWSALAPHQTGVYTNFLMEEGEERVEQAYGAEKYRRLREVKRHYDPGNLFRLNQNIPPA</sequence>
<dbReference type="Gene3D" id="3.30.43.10">
    <property type="entry name" value="Uridine Diphospho-n-acetylenolpyruvylglucosamine Reductase, domain 2"/>
    <property type="match status" value="1"/>
</dbReference>
<comment type="similarity">
    <text evidence="2">Belongs to the oxygen-dependent FAD-linked oxidoreductase family.</text>
</comment>
<dbReference type="PANTHER" id="PTHR42973">
    <property type="entry name" value="BINDING OXIDOREDUCTASE, PUTATIVE (AFU_ORTHOLOGUE AFUA_1G17690)-RELATED"/>
    <property type="match status" value="1"/>
</dbReference>
<dbReference type="InterPro" id="IPR012951">
    <property type="entry name" value="BBE"/>
</dbReference>
<evidence type="ECO:0000256" key="5">
    <source>
        <dbReference type="ARBA" id="ARBA00023002"/>
    </source>
</evidence>
<dbReference type="Pfam" id="PF08031">
    <property type="entry name" value="BBE"/>
    <property type="match status" value="1"/>
</dbReference>
<dbReference type="EMBL" id="JBBKAM010000002">
    <property type="protein sequence ID" value="MEJ8644552.1"/>
    <property type="molecule type" value="Genomic_DNA"/>
</dbReference>
<evidence type="ECO:0000256" key="3">
    <source>
        <dbReference type="ARBA" id="ARBA00022630"/>
    </source>
</evidence>
<dbReference type="SUPFAM" id="SSF56176">
    <property type="entry name" value="FAD-binding/transporter-associated domain-like"/>
    <property type="match status" value="1"/>
</dbReference>
<gene>
    <name evidence="7" type="ORF">WKI68_31075</name>
</gene>
<dbReference type="InterPro" id="IPR016167">
    <property type="entry name" value="FAD-bd_PCMH_sub1"/>
</dbReference>
<dbReference type="PANTHER" id="PTHR42973:SF39">
    <property type="entry name" value="FAD-BINDING PCMH-TYPE DOMAIN-CONTAINING PROTEIN"/>
    <property type="match status" value="1"/>
</dbReference>
<dbReference type="InterPro" id="IPR006094">
    <property type="entry name" value="Oxid_FAD_bind_N"/>
</dbReference>
<dbReference type="Gene3D" id="3.30.465.10">
    <property type="match status" value="1"/>
</dbReference>
<dbReference type="InterPro" id="IPR006093">
    <property type="entry name" value="Oxy_OxRdtase_FAD_BS"/>
</dbReference>
<keyword evidence="8" id="KW-1185">Reference proteome</keyword>
<organism evidence="7 8">
    <name type="scientific">Streptomyces caledonius</name>
    <dbReference type="NCBI Taxonomy" id="3134107"/>
    <lineage>
        <taxon>Bacteria</taxon>
        <taxon>Bacillati</taxon>
        <taxon>Actinomycetota</taxon>
        <taxon>Actinomycetes</taxon>
        <taxon>Kitasatosporales</taxon>
        <taxon>Streptomycetaceae</taxon>
        <taxon>Streptomyces</taxon>
    </lineage>
</organism>
<evidence type="ECO:0000313" key="8">
    <source>
        <dbReference type="Proteomes" id="UP001382904"/>
    </source>
</evidence>
<name>A0ABU8U9I8_9ACTN</name>
<dbReference type="Proteomes" id="UP001382904">
    <property type="component" value="Unassembled WGS sequence"/>
</dbReference>
<proteinExistence type="inferred from homology"/>
<evidence type="ECO:0000256" key="1">
    <source>
        <dbReference type="ARBA" id="ARBA00001974"/>
    </source>
</evidence>
<reference evidence="7 8" key="1">
    <citation type="submission" date="2024-03" db="EMBL/GenBank/DDBJ databases">
        <title>Novel Streptomyces species of biotechnological and ecological value are a feature of Machair soil.</title>
        <authorList>
            <person name="Prole J.R."/>
            <person name="Goodfellow M."/>
            <person name="Allenby N."/>
            <person name="Ward A.C."/>
        </authorList>
    </citation>
    <scope>NUCLEOTIDE SEQUENCE [LARGE SCALE GENOMIC DNA]</scope>
    <source>
        <strain evidence="7 8">MS1.HAVA.3</strain>
    </source>
</reference>